<feature type="region of interest" description="Disordered" evidence="1">
    <location>
        <begin position="1"/>
        <end position="32"/>
    </location>
</feature>
<dbReference type="GO" id="GO:0003677">
    <property type="term" value="F:DNA binding"/>
    <property type="evidence" value="ECO:0007669"/>
    <property type="project" value="InterPro"/>
</dbReference>
<feature type="compositionally biased region" description="Pro residues" evidence="1">
    <location>
        <begin position="1"/>
        <end position="10"/>
    </location>
</feature>
<reference evidence="2 3" key="1">
    <citation type="submission" date="2020-02" db="EMBL/GenBank/DDBJ databases">
        <title>The whole genome sequence of CPCC 205119.</title>
        <authorList>
            <person name="Jiang Z."/>
        </authorList>
    </citation>
    <scope>NUCLEOTIDE SEQUENCE [LARGE SCALE GENOMIC DNA]</scope>
    <source>
        <strain evidence="2 3">CPCC 205119</strain>
    </source>
</reference>
<dbReference type="Proteomes" id="UP000470470">
    <property type="component" value="Unassembled WGS sequence"/>
</dbReference>
<dbReference type="AlphaFoldDB" id="A0A7K3WC12"/>
<sequence>MLQPPAPESLPTPDRSDDETPAPDPRAARDEGVVTGLADRERLVELILQAHDEDHAATLVTEGLDLAPGAAEALLELQLKQLTYARRAELVDELTVRTTPWGPPMTLQASFPTPTTARITIDDAEHQVRTGNRHDTQLQLVQLVTRLVARPRLRPVTVTTGSRQWIVVQPDGHATWQDDEPG</sequence>
<organism evidence="2 3">
    <name type="scientific">Goekera deserti</name>
    <dbReference type="NCBI Taxonomy" id="2497753"/>
    <lineage>
        <taxon>Bacteria</taxon>
        <taxon>Bacillati</taxon>
        <taxon>Actinomycetota</taxon>
        <taxon>Actinomycetes</taxon>
        <taxon>Geodermatophilales</taxon>
        <taxon>Geodermatophilaceae</taxon>
        <taxon>Goekera</taxon>
    </lineage>
</organism>
<dbReference type="InterPro" id="IPR013757">
    <property type="entry name" value="Topo_IIA_A_a_sf"/>
</dbReference>
<evidence type="ECO:0000313" key="2">
    <source>
        <dbReference type="EMBL" id="NEL53856.1"/>
    </source>
</evidence>
<name>A0A7K3WC12_9ACTN</name>
<protein>
    <submittedName>
        <fullName evidence="2">Uncharacterized protein</fullName>
    </submittedName>
</protein>
<proteinExistence type="predicted"/>
<comment type="caution">
    <text evidence="2">The sequence shown here is derived from an EMBL/GenBank/DDBJ whole genome shotgun (WGS) entry which is preliminary data.</text>
</comment>
<evidence type="ECO:0000313" key="3">
    <source>
        <dbReference type="Proteomes" id="UP000470470"/>
    </source>
</evidence>
<keyword evidence="3" id="KW-1185">Reference proteome</keyword>
<dbReference type="RefSeq" id="WP_152729793.1">
    <property type="nucleotide sequence ID" value="NZ_JAABOZ010000002.1"/>
</dbReference>
<dbReference type="GO" id="GO:0003918">
    <property type="term" value="F:DNA topoisomerase type II (double strand cut, ATP-hydrolyzing) activity"/>
    <property type="evidence" value="ECO:0007669"/>
    <property type="project" value="InterPro"/>
</dbReference>
<dbReference type="EMBL" id="JAAGWK010000010">
    <property type="protein sequence ID" value="NEL53856.1"/>
    <property type="molecule type" value="Genomic_DNA"/>
</dbReference>
<dbReference type="Gene3D" id="1.10.268.10">
    <property type="entry name" value="Topoisomerase, domain 3"/>
    <property type="match status" value="1"/>
</dbReference>
<gene>
    <name evidence="2" type="ORF">G1H19_07570</name>
</gene>
<dbReference type="GO" id="GO:0005524">
    <property type="term" value="F:ATP binding"/>
    <property type="evidence" value="ECO:0007669"/>
    <property type="project" value="InterPro"/>
</dbReference>
<accession>A0A7K3WC12</accession>
<evidence type="ECO:0000256" key="1">
    <source>
        <dbReference type="SAM" id="MobiDB-lite"/>
    </source>
</evidence>